<organism evidence="1 2">
    <name type="scientific">Rhamnusium bicolor</name>
    <dbReference type="NCBI Taxonomy" id="1586634"/>
    <lineage>
        <taxon>Eukaryota</taxon>
        <taxon>Metazoa</taxon>
        <taxon>Ecdysozoa</taxon>
        <taxon>Arthropoda</taxon>
        <taxon>Hexapoda</taxon>
        <taxon>Insecta</taxon>
        <taxon>Pterygota</taxon>
        <taxon>Neoptera</taxon>
        <taxon>Endopterygota</taxon>
        <taxon>Coleoptera</taxon>
        <taxon>Polyphaga</taxon>
        <taxon>Cucujiformia</taxon>
        <taxon>Chrysomeloidea</taxon>
        <taxon>Cerambycidae</taxon>
        <taxon>Lepturinae</taxon>
        <taxon>Rhagiini</taxon>
        <taxon>Rhamnusium</taxon>
    </lineage>
</organism>
<dbReference type="InterPro" id="IPR005615">
    <property type="entry name" value="Glutathione_synthase"/>
</dbReference>
<accession>A0AAV8WXS0</accession>
<dbReference type="Gene3D" id="3.30.1490.80">
    <property type="match status" value="1"/>
</dbReference>
<gene>
    <name evidence="1" type="ORF">NQ314_015846</name>
</gene>
<dbReference type="Gene3D" id="3.30.470.20">
    <property type="entry name" value="ATP-grasp fold, B domain"/>
    <property type="match status" value="1"/>
</dbReference>
<dbReference type="FunFam" id="3.30.1490.80:FF:000009">
    <property type="entry name" value="Glutathione synthetase"/>
    <property type="match status" value="1"/>
</dbReference>
<dbReference type="PANTHER" id="PTHR11130">
    <property type="entry name" value="GLUTATHIONE SYNTHETASE"/>
    <property type="match status" value="1"/>
</dbReference>
<evidence type="ECO:0000313" key="1">
    <source>
        <dbReference type="EMBL" id="KAJ8931279.1"/>
    </source>
</evidence>
<dbReference type="PANTHER" id="PTHR11130:SF0">
    <property type="entry name" value="GLUTATHIONE SYNTHETASE"/>
    <property type="match status" value="1"/>
</dbReference>
<comment type="caution">
    <text evidence="1">The sequence shown here is derived from an EMBL/GenBank/DDBJ whole genome shotgun (WGS) entry which is preliminary data.</text>
</comment>
<protein>
    <recommendedName>
        <fullName evidence="3">Glutathione synthetase</fullName>
    </recommendedName>
</protein>
<evidence type="ECO:0000313" key="2">
    <source>
        <dbReference type="Proteomes" id="UP001162156"/>
    </source>
</evidence>
<keyword evidence="2" id="KW-1185">Reference proteome</keyword>
<sequence>DSSTMSEDIPRLPSCVPIPLPEDELKELVEKAKDWAIMHGAAMRSKTNFSEDSVNFAPFVLLPSTFPRNEFNKAVDVQLILNELMHRVAHDREFLTSTLKDTIQVDEFTGNLFKIYETVQDEGIAQVSFVLHPLSLGLVRNDLMLESACPGIDKCQSTDLPYSCWKQVEFNTIASGFGWLGPISADIQS</sequence>
<dbReference type="GO" id="GO:0004363">
    <property type="term" value="F:glutathione synthase activity"/>
    <property type="evidence" value="ECO:0007669"/>
    <property type="project" value="InterPro"/>
</dbReference>
<dbReference type="Proteomes" id="UP001162156">
    <property type="component" value="Unassembled WGS sequence"/>
</dbReference>
<dbReference type="GO" id="GO:0005829">
    <property type="term" value="C:cytosol"/>
    <property type="evidence" value="ECO:0007669"/>
    <property type="project" value="TreeGrafter"/>
</dbReference>
<dbReference type="InterPro" id="IPR014049">
    <property type="entry name" value="Glutathione_synthase_N_euk"/>
</dbReference>
<evidence type="ECO:0008006" key="3">
    <source>
        <dbReference type="Google" id="ProtNLM"/>
    </source>
</evidence>
<proteinExistence type="predicted"/>
<dbReference type="Pfam" id="PF03917">
    <property type="entry name" value="GSH_synth_ATP"/>
    <property type="match status" value="1"/>
</dbReference>
<dbReference type="EMBL" id="JANEYF010004418">
    <property type="protein sequence ID" value="KAJ8931279.1"/>
    <property type="molecule type" value="Genomic_DNA"/>
</dbReference>
<reference evidence="1" key="1">
    <citation type="journal article" date="2023" name="Insect Mol. Biol.">
        <title>Genome sequencing provides insights into the evolution of gene families encoding plant cell wall-degrading enzymes in longhorned beetles.</title>
        <authorList>
            <person name="Shin N.R."/>
            <person name="Okamura Y."/>
            <person name="Kirsch R."/>
            <person name="Pauchet Y."/>
        </authorList>
    </citation>
    <scope>NUCLEOTIDE SEQUENCE</scope>
    <source>
        <strain evidence="1">RBIC_L_NR</strain>
    </source>
</reference>
<feature type="non-terminal residue" evidence="1">
    <location>
        <position position="1"/>
    </location>
</feature>
<dbReference type="AlphaFoldDB" id="A0AAV8WXS0"/>
<dbReference type="GO" id="GO:0005524">
    <property type="term" value="F:ATP binding"/>
    <property type="evidence" value="ECO:0007669"/>
    <property type="project" value="InterPro"/>
</dbReference>
<dbReference type="GO" id="GO:0043295">
    <property type="term" value="F:glutathione binding"/>
    <property type="evidence" value="ECO:0007669"/>
    <property type="project" value="TreeGrafter"/>
</dbReference>
<name>A0AAV8WXS0_9CUCU</name>
<dbReference type="SUPFAM" id="SSF56059">
    <property type="entry name" value="Glutathione synthetase ATP-binding domain-like"/>
    <property type="match status" value="1"/>
</dbReference>